<feature type="domain" description="FAD/NAD(P)-binding" evidence="5">
    <location>
        <begin position="30"/>
        <end position="333"/>
    </location>
</feature>
<dbReference type="InterPro" id="IPR023753">
    <property type="entry name" value="FAD/NAD-binding_dom"/>
</dbReference>
<dbReference type="AlphaFoldDB" id="A0A9W8TQJ3"/>
<feature type="transmembrane region" description="Helical" evidence="4">
    <location>
        <begin position="7"/>
        <end position="27"/>
    </location>
</feature>
<keyword evidence="2" id="KW-0285">Flavoprotein</keyword>
<dbReference type="GO" id="GO:0016491">
    <property type="term" value="F:oxidoreductase activity"/>
    <property type="evidence" value="ECO:0007669"/>
    <property type="project" value="UniProtKB-KW"/>
</dbReference>
<dbReference type="PANTHER" id="PTHR48105">
    <property type="entry name" value="THIOREDOXIN REDUCTASE 1-RELATED-RELATED"/>
    <property type="match status" value="1"/>
</dbReference>
<protein>
    <recommendedName>
        <fullName evidence="5">FAD/NAD(P)-binding domain-containing protein</fullName>
    </recommendedName>
</protein>
<evidence type="ECO:0000313" key="6">
    <source>
        <dbReference type="EMBL" id="KAJ3579518.1"/>
    </source>
</evidence>
<organism evidence="6 7">
    <name type="scientific">Xylaria arbuscula</name>
    <dbReference type="NCBI Taxonomy" id="114810"/>
    <lineage>
        <taxon>Eukaryota</taxon>
        <taxon>Fungi</taxon>
        <taxon>Dikarya</taxon>
        <taxon>Ascomycota</taxon>
        <taxon>Pezizomycotina</taxon>
        <taxon>Sordariomycetes</taxon>
        <taxon>Xylariomycetidae</taxon>
        <taxon>Xylariales</taxon>
        <taxon>Xylariaceae</taxon>
        <taxon>Xylaria</taxon>
    </lineage>
</organism>
<dbReference type="PRINTS" id="PR00469">
    <property type="entry name" value="PNDRDTASEII"/>
</dbReference>
<evidence type="ECO:0000256" key="2">
    <source>
        <dbReference type="ARBA" id="ARBA00022630"/>
    </source>
</evidence>
<dbReference type="PRINTS" id="PR00368">
    <property type="entry name" value="FADPNR"/>
</dbReference>
<dbReference type="EMBL" id="JANPWZ010000087">
    <property type="protein sequence ID" value="KAJ3579518.1"/>
    <property type="molecule type" value="Genomic_DNA"/>
</dbReference>
<evidence type="ECO:0000256" key="4">
    <source>
        <dbReference type="SAM" id="Phobius"/>
    </source>
</evidence>
<keyword evidence="4" id="KW-0472">Membrane</keyword>
<evidence type="ECO:0000259" key="5">
    <source>
        <dbReference type="Pfam" id="PF07992"/>
    </source>
</evidence>
<dbReference type="InterPro" id="IPR036188">
    <property type="entry name" value="FAD/NAD-bd_sf"/>
</dbReference>
<sequence>MSLFKTFYLSIFALLVGAAPILLPSTWTDYDVIIVGGGPAGLAALSAAARVRRNALLIDSGEYRNTPTRLMHDVIGFDGVPPAYFRWVAQKQVAHYKTVKATNGTVTNIQPEAENSYFTVSMTEFDGTASSLTARKIVLATGLRDLIAPTPGLQENFGKGIYWCPWCDGNEHADQPMGILGSFSKAARAAAEVLTLNTDIIIFANGTDTAETRARADVVFAENSSLYLERRNIKVDNRTIARITRLRDGSADHTGSHLPSMPEYDLFRIEFEEGPSIERNTFFYTFDEEQRSSLGERAGVELVDGMMAVDDNMLTNVPGIYAVGDANSDTRTNVGHALYTGKSAVVHLHSEPAKLDHRTQSGANHLFSCVVELEKENSRSLKSAGLPAIKAEEDLARARERIWAQLQSSPSHPIFVDQYSLGL</sequence>
<accession>A0A9W8TQJ3</accession>
<dbReference type="GO" id="GO:0097237">
    <property type="term" value="P:cellular response to toxic substance"/>
    <property type="evidence" value="ECO:0007669"/>
    <property type="project" value="UniProtKB-ARBA"/>
</dbReference>
<proteinExistence type="inferred from homology"/>
<dbReference type="Proteomes" id="UP001148614">
    <property type="component" value="Unassembled WGS sequence"/>
</dbReference>
<keyword evidence="4" id="KW-0812">Transmembrane</keyword>
<keyword evidence="4" id="KW-1133">Transmembrane helix</keyword>
<dbReference type="VEuPathDB" id="FungiDB:F4678DRAFT_333035"/>
<evidence type="ECO:0000313" key="7">
    <source>
        <dbReference type="Proteomes" id="UP001148614"/>
    </source>
</evidence>
<keyword evidence="3" id="KW-0560">Oxidoreductase</keyword>
<comment type="similarity">
    <text evidence="1">Belongs to the class-II pyridine nucleotide-disulfide oxidoreductase family.</text>
</comment>
<dbReference type="SUPFAM" id="SSF51905">
    <property type="entry name" value="FAD/NAD(P)-binding domain"/>
    <property type="match status" value="1"/>
</dbReference>
<comment type="caution">
    <text evidence="6">The sequence shown here is derived from an EMBL/GenBank/DDBJ whole genome shotgun (WGS) entry which is preliminary data.</text>
</comment>
<dbReference type="Gene3D" id="3.50.50.60">
    <property type="entry name" value="FAD/NAD(P)-binding domain"/>
    <property type="match status" value="2"/>
</dbReference>
<dbReference type="InterPro" id="IPR050097">
    <property type="entry name" value="Ferredoxin-NADP_redctase_2"/>
</dbReference>
<evidence type="ECO:0000256" key="3">
    <source>
        <dbReference type="ARBA" id="ARBA00023002"/>
    </source>
</evidence>
<gene>
    <name evidence="6" type="ORF">NPX13_g1047</name>
</gene>
<keyword evidence="7" id="KW-1185">Reference proteome</keyword>
<name>A0A9W8TQJ3_9PEZI</name>
<evidence type="ECO:0000256" key="1">
    <source>
        <dbReference type="ARBA" id="ARBA00009333"/>
    </source>
</evidence>
<reference evidence="6" key="1">
    <citation type="submission" date="2022-07" db="EMBL/GenBank/DDBJ databases">
        <title>Genome Sequence of Xylaria arbuscula.</title>
        <authorList>
            <person name="Buettner E."/>
        </authorList>
    </citation>
    <scope>NUCLEOTIDE SEQUENCE</scope>
    <source>
        <strain evidence="6">VT107</strain>
    </source>
</reference>
<dbReference type="Pfam" id="PF07992">
    <property type="entry name" value="Pyr_redox_2"/>
    <property type="match status" value="1"/>
</dbReference>